<gene>
    <name evidence="19" type="ORF">B5F17_10830</name>
</gene>
<dbReference type="GO" id="GO:0046872">
    <property type="term" value="F:metal ion binding"/>
    <property type="evidence" value="ECO:0007669"/>
    <property type="project" value="UniProtKB-KW"/>
</dbReference>
<dbReference type="PRINTS" id="PR00934">
    <property type="entry name" value="XHISDIPTASE"/>
</dbReference>
<dbReference type="FunFam" id="3.40.630.10:FF:000015">
    <property type="entry name" value="Aminoacyl-histidine dipeptidase PepD"/>
    <property type="match status" value="1"/>
</dbReference>
<evidence type="ECO:0000256" key="7">
    <source>
        <dbReference type="ARBA" id="ARBA00023049"/>
    </source>
</evidence>
<evidence type="ECO:0000256" key="1">
    <source>
        <dbReference type="ARBA" id="ARBA00001941"/>
    </source>
</evidence>
<dbReference type="InterPro" id="IPR001160">
    <property type="entry name" value="Peptidase_M20C"/>
</dbReference>
<keyword evidence="6" id="KW-0862">Zinc</keyword>
<dbReference type="GO" id="GO:0006508">
    <property type="term" value="P:proteolysis"/>
    <property type="evidence" value="ECO:0007669"/>
    <property type="project" value="UniProtKB-KW"/>
</dbReference>
<comment type="caution">
    <text evidence="19">The sequence shown here is derived from an EMBL/GenBank/DDBJ whole genome shotgun (WGS) entry which is preliminary data.</text>
</comment>
<evidence type="ECO:0000256" key="2">
    <source>
        <dbReference type="ARBA" id="ARBA00001947"/>
    </source>
</evidence>
<dbReference type="CDD" id="cd03890">
    <property type="entry name" value="M20_pepD"/>
    <property type="match status" value="1"/>
</dbReference>
<reference evidence="20" key="1">
    <citation type="submission" date="2017-04" db="EMBL/GenBank/DDBJ databases">
        <title>Function of individual gut microbiota members based on whole genome sequencing of pure cultures obtained from chicken caecum.</title>
        <authorList>
            <person name="Medvecky M."/>
            <person name="Cejkova D."/>
            <person name="Polansky O."/>
            <person name="Karasova D."/>
            <person name="Kubasova T."/>
            <person name="Cizek A."/>
            <person name="Rychlik I."/>
        </authorList>
    </citation>
    <scope>NUCLEOTIDE SEQUENCE [LARGE SCALE GENOMIC DNA]</scope>
    <source>
        <strain evidence="20">An180</strain>
    </source>
</reference>
<evidence type="ECO:0000256" key="3">
    <source>
        <dbReference type="ARBA" id="ARBA00022670"/>
    </source>
</evidence>
<evidence type="ECO:0000256" key="4">
    <source>
        <dbReference type="ARBA" id="ARBA00022723"/>
    </source>
</evidence>
<protein>
    <recommendedName>
        <fullName evidence="13">Cytosol non-specific dipeptidase</fullName>
        <ecNumber evidence="10">3.4.13.18</ecNumber>
    </recommendedName>
    <alternativeName>
        <fullName evidence="16">Aminoacyl-histidine dipeptidase</fullName>
    </alternativeName>
    <alternativeName>
        <fullName evidence="15">Beta-alanyl-histidine dipeptidase</fullName>
    </alternativeName>
    <alternativeName>
        <fullName evidence="14">Carnosinase</fullName>
    </alternativeName>
    <alternativeName>
        <fullName evidence="11">Peptidase D</fullName>
    </alternativeName>
    <alternativeName>
        <fullName evidence="17">Xaa-His dipeptidase</fullName>
    </alternativeName>
</protein>
<evidence type="ECO:0000256" key="12">
    <source>
        <dbReference type="ARBA" id="ARBA00061423"/>
    </source>
</evidence>
<evidence type="ECO:0000256" key="14">
    <source>
        <dbReference type="ARBA" id="ARBA00075285"/>
    </source>
</evidence>
<keyword evidence="8" id="KW-0170">Cobalt</keyword>
<accession>A0A1Y4L5D4</accession>
<dbReference type="FunFam" id="3.40.630.10:FF:000018">
    <property type="entry name" value="Aminoacyl-histidine dipeptidase PepD"/>
    <property type="match status" value="1"/>
</dbReference>
<dbReference type="Pfam" id="PF07687">
    <property type="entry name" value="M20_dimer"/>
    <property type="match status" value="1"/>
</dbReference>
<evidence type="ECO:0000256" key="5">
    <source>
        <dbReference type="ARBA" id="ARBA00022801"/>
    </source>
</evidence>
<dbReference type="SUPFAM" id="SSF53187">
    <property type="entry name" value="Zn-dependent exopeptidases"/>
    <property type="match status" value="1"/>
</dbReference>
<dbReference type="GO" id="GO:0005829">
    <property type="term" value="C:cytosol"/>
    <property type="evidence" value="ECO:0007669"/>
    <property type="project" value="TreeGrafter"/>
</dbReference>
<dbReference type="InterPro" id="IPR011650">
    <property type="entry name" value="Peptidase_M20_dimer"/>
</dbReference>
<keyword evidence="3" id="KW-0645">Protease</keyword>
<keyword evidence="7" id="KW-0482">Metalloprotease</keyword>
<evidence type="ECO:0000256" key="15">
    <source>
        <dbReference type="ARBA" id="ARBA00076004"/>
    </source>
</evidence>
<dbReference type="Gene3D" id="3.40.630.10">
    <property type="entry name" value="Zn peptidases"/>
    <property type="match status" value="2"/>
</dbReference>
<dbReference type="RefSeq" id="WP_087373772.1">
    <property type="nucleotide sequence ID" value="NZ_NFKK01000014.1"/>
</dbReference>
<dbReference type="EMBL" id="NFKK01000014">
    <property type="protein sequence ID" value="OUP51988.1"/>
    <property type="molecule type" value="Genomic_DNA"/>
</dbReference>
<sequence>MTYKITGYQPERLFHFFEDISAIPRGSSNEKAVSDYLVAFAKERGLWYHQDALHNVIIKKPASAGAEDKPAVMLQGHLDMVCEKLAGVDHDFEKDGIDLIVKDGVLTANGTTLGGDNGAAVALMLAVLDDDALAHPALECVFTTQEETGLTGAAGLDKSLISARTMINLDSEEEGIATVSCAGGMRFTMTRPITRHTASGKLLTIDVSGLLGGHSGTDINKERQNGIILLARLINRVLHETGAQLASFAGGSKDNAIPREVSAVLVCSDADIEKAQSIADALAADFAAELVPFEPDFKCAVSVQDGAAEVLSEADAKAFISAICLAPNGVRRRNLKQDGFVVTSLNLGVARMDDTTASLVFAPRSSVASLQNYTTDCLYLLAETFGFDCDIAGAYPGWSFAEESPIRDTFIASYRELFDADLKIEAIHAGLECGLFSDALPGLDAIAVGPTIRGCHTPDEYLPLDSFERFYSLLTDVLSRLAKH</sequence>
<dbReference type="EC" id="3.4.13.18" evidence="10"/>
<comment type="cofactor">
    <cofactor evidence="2">
        <name>Zn(2+)</name>
        <dbReference type="ChEBI" id="CHEBI:29105"/>
    </cofactor>
</comment>
<dbReference type="NCBIfam" id="TIGR01893">
    <property type="entry name" value="aa-his-dipept"/>
    <property type="match status" value="1"/>
</dbReference>
<dbReference type="GO" id="GO:0070573">
    <property type="term" value="F:metallodipeptidase activity"/>
    <property type="evidence" value="ECO:0007669"/>
    <property type="project" value="TreeGrafter"/>
</dbReference>
<evidence type="ECO:0000256" key="10">
    <source>
        <dbReference type="ARBA" id="ARBA00038976"/>
    </source>
</evidence>
<organism evidence="19 20">
    <name type="scientific">Butyricicoccus pullicaecorum</name>
    <dbReference type="NCBI Taxonomy" id="501571"/>
    <lineage>
        <taxon>Bacteria</taxon>
        <taxon>Bacillati</taxon>
        <taxon>Bacillota</taxon>
        <taxon>Clostridia</taxon>
        <taxon>Eubacteriales</taxon>
        <taxon>Butyricicoccaceae</taxon>
        <taxon>Butyricicoccus</taxon>
    </lineage>
</organism>
<evidence type="ECO:0000256" key="8">
    <source>
        <dbReference type="ARBA" id="ARBA00023285"/>
    </source>
</evidence>
<dbReference type="AlphaFoldDB" id="A0A1Y4L5D4"/>
<comment type="cofactor">
    <cofactor evidence="1">
        <name>Co(2+)</name>
        <dbReference type="ChEBI" id="CHEBI:48828"/>
    </cofactor>
</comment>
<comment type="similarity">
    <text evidence="12">Belongs to the peptidase M20C family.</text>
</comment>
<comment type="catalytic activity">
    <reaction evidence="9">
        <text>Hydrolysis of dipeptides, preferentially hydrophobic dipeptides including prolyl amino acids.</text>
        <dbReference type="EC" id="3.4.13.18"/>
    </reaction>
</comment>
<dbReference type="PANTHER" id="PTHR43501">
    <property type="entry name" value="CYTOSOL NON-SPECIFIC DIPEPTIDASE"/>
    <property type="match status" value="1"/>
</dbReference>
<evidence type="ECO:0000256" key="11">
    <source>
        <dbReference type="ARBA" id="ARBA00044252"/>
    </source>
</evidence>
<evidence type="ECO:0000256" key="16">
    <source>
        <dbReference type="ARBA" id="ARBA00077688"/>
    </source>
</evidence>
<evidence type="ECO:0000256" key="13">
    <source>
        <dbReference type="ARBA" id="ARBA00071271"/>
    </source>
</evidence>
<evidence type="ECO:0000256" key="17">
    <source>
        <dbReference type="ARBA" id="ARBA00078074"/>
    </source>
</evidence>
<evidence type="ECO:0000259" key="18">
    <source>
        <dbReference type="Pfam" id="PF07687"/>
    </source>
</evidence>
<evidence type="ECO:0000256" key="9">
    <source>
        <dbReference type="ARBA" id="ARBA00036421"/>
    </source>
</evidence>
<name>A0A1Y4L5D4_9FIRM</name>
<dbReference type="Pfam" id="PF01546">
    <property type="entry name" value="Peptidase_M20"/>
    <property type="match status" value="1"/>
</dbReference>
<keyword evidence="5" id="KW-0378">Hydrolase</keyword>
<dbReference type="PIRSF" id="PIRSF016599">
    <property type="entry name" value="Xaa-His_dipept"/>
    <property type="match status" value="1"/>
</dbReference>
<dbReference type="InterPro" id="IPR002933">
    <property type="entry name" value="Peptidase_M20"/>
</dbReference>
<feature type="domain" description="Peptidase M20 dimerisation" evidence="18">
    <location>
        <begin position="208"/>
        <end position="291"/>
    </location>
</feature>
<evidence type="ECO:0000313" key="19">
    <source>
        <dbReference type="EMBL" id="OUP51988.1"/>
    </source>
</evidence>
<proteinExistence type="inferred from homology"/>
<dbReference type="Proteomes" id="UP000195897">
    <property type="component" value="Unassembled WGS sequence"/>
</dbReference>
<keyword evidence="4" id="KW-0479">Metal-binding</keyword>
<evidence type="ECO:0000313" key="20">
    <source>
        <dbReference type="Proteomes" id="UP000195897"/>
    </source>
</evidence>
<dbReference type="PANTHER" id="PTHR43501:SF1">
    <property type="entry name" value="CYTOSOL NON-SPECIFIC DIPEPTIDASE"/>
    <property type="match status" value="1"/>
</dbReference>
<evidence type="ECO:0000256" key="6">
    <source>
        <dbReference type="ARBA" id="ARBA00022833"/>
    </source>
</evidence>